<dbReference type="Gene3D" id="2.40.10.270">
    <property type="entry name" value="Bacteriophage SPP1 head-tail adaptor protein"/>
    <property type="match status" value="1"/>
</dbReference>
<dbReference type="InterPro" id="IPR038666">
    <property type="entry name" value="SSP1_head-tail_sf"/>
</dbReference>
<dbReference type="STRING" id="1114924.SAMN05216258_105225"/>
<dbReference type="Pfam" id="PF05521">
    <property type="entry name" value="Phage_HCP"/>
    <property type="match status" value="1"/>
</dbReference>
<dbReference type="EMBL" id="FOQH01000005">
    <property type="protein sequence ID" value="SFI24271.1"/>
    <property type="molecule type" value="Genomic_DNA"/>
</dbReference>
<organism evidence="1 2">
    <name type="scientific">Albimonas pacifica</name>
    <dbReference type="NCBI Taxonomy" id="1114924"/>
    <lineage>
        <taxon>Bacteria</taxon>
        <taxon>Pseudomonadati</taxon>
        <taxon>Pseudomonadota</taxon>
        <taxon>Alphaproteobacteria</taxon>
        <taxon>Rhodobacterales</taxon>
        <taxon>Paracoccaceae</taxon>
        <taxon>Albimonas</taxon>
    </lineage>
</organism>
<name>A0A1I3GLW8_9RHOB</name>
<accession>A0A1I3GLW8</accession>
<evidence type="ECO:0000313" key="1">
    <source>
        <dbReference type="EMBL" id="SFI24271.1"/>
    </source>
</evidence>
<keyword evidence="2" id="KW-1185">Reference proteome</keyword>
<dbReference type="RefSeq" id="WP_245779136.1">
    <property type="nucleotide sequence ID" value="NZ_FOQH01000005.1"/>
</dbReference>
<dbReference type="Proteomes" id="UP000199377">
    <property type="component" value="Unassembled WGS sequence"/>
</dbReference>
<dbReference type="AlphaFoldDB" id="A0A1I3GLW8"/>
<proteinExistence type="predicted"/>
<sequence>MRPHQPFAPLLNRKLALEEEIRSPDGAGGWQRTWSKVASFWASLEARSASEGEERGRERSRVRWRILVRSAPIGSDLRPRADQRFREGGRVFRITGVAEADPRGRFLACWAEEEAVQ</sequence>
<evidence type="ECO:0000313" key="2">
    <source>
        <dbReference type="Proteomes" id="UP000199377"/>
    </source>
</evidence>
<gene>
    <name evidence="1" type="ORF">SAMN05216258_105225</name>
</gene>
<reference evidence="1 2" key="1">
    <citation type="submission" date="2016-10" db="EMBL/GenBank/DDBJ databases">
        <authorList>
            <person name="de Groot N.N."/>
        </authorList>
    </citation>
    <scope>NUCLEOTIDE SEQUENCE [LARGE SCALE GENOMIC DNA]</scope>
    <source>
        <strain evidence="1 2">CGMCC 1.11030</strain>
    </source>
</reference>
<protein>
    <submittedName>
        <fullName evidence="1">Head-tail adaptor</fullName>
    </submittedName>
</protein>
<dbReference type="InterPro" id="IPR008767">
    <property type="entry name" value="Phage_SPP1_head-tail_adaptor"/>
</dbReference>